<evidence type="ECO:0000256" key="1">
    <source>
        <dbReference type="SAM" id="MobiDB-lite"/>
    </source>
</evidence>
<keyword evidence="4" id="KW-1185">Reference proteome</keyword>
<evidence type="ECO:0000313" key="3">
    <source>
        <dbReference type="Ensembl" id="ENSRFEP00010031181.1"/>
    </source>
</evidence>
<name>A0A671FZS3_RHIFE</name>
<dbReference type="AlphaFoldDB" id="A0A671FZS3"/>
<evidence type="ECO:0000256" key="2">
    <source>
        <dbReference type="SAM" id="Phobius"/>
    </source>
</evidence>
<reference evidence="3" key="4">
    <citation type="submission" date="2025-08" db="UniProtKB">
        <authorList>
            <consortium name="Ensembl"/>
        </authorList>
    </citation>
    <scope>IDENTIFICATION</scope>
</reference>
<reference evidence="3" key="5">
    <citation type="submission" date="2025-09" db="UniProtKB">
        <authorList>
            <consortium name="Ensembl"/>
        </authorList>
    </citation>
    <scope>IDENTIFICATION</scope>
</reference>
<feature type="region of interest" description="Disordered" evidence="1">
    <location>
        <begin position="1"/>
        <end position="23"/>
    </location>
</feature>
<protein>
    <submittedName>
        <fullName evidence="3">Uncharacterized protein</fullName>
    </submittedName>
</protein>
<sequence length="81" mass="8116">MREAPPTGGTPRNGLGPGAEPGTAVELPVQLRGGRLRGRGLARGCGSVLQVCGAAGLLVFNFLLTNATSVNGLIMSTSANL</sequence>
<dbReference type="Ensembl" id="ENSRFET00010033813.1">
    <property type="protein sequence ID" value="ENSRFEP00010031181.1"/>
    <property type="gene ID" value="ENSRFEG00010020643.1"/>
</dbReference>
<accession>A0A671FZS3</accession>
<reference evidence="3 4" key="2">
    <citation type="journal article" date="2018" name="Annu Rev Anim Biosci">
        <title>Bat Biology, Genomes, and the Bat1K Project: To Generate Chromosome-Level Genomes for All Living Bat Species.</title>
        <authorList>
            <person name="Teeling E.C."/>
            <person name="Vernes S.C."/>
            <person name="Davalos L.M."/>
            <person name="Ray D.A."/>
            <person name="Gilbert M.T.P."/>
            <person name="Myers E."/>
        </authorList>
    </citation>
    <scope>NUCLEOTIDE SEQUENCE</scope>
</reference>
<keyword evidence="2" id="KW-0472">Membrane</keyword>
<keyword evidence="2" id="KW-0812">Transmembrane</keyword>
<proteinExistence type="predicted"/>
<dbReference type="Proteomes" id="UP000472240">
    <property type="component" value="Chromosome 17"/>
</dbReference>
<reference evidence="3 4" key="1">
    <citation type="journal article" date="2015" name="Annu Rev Anim Biosci">
        <title>The Genome 10K Project: a way forward.</title>
        <authorList>
            <person name="Koepfli K.P."/>
            <person name="Paten B."/>
            <person name="O'Brien S.J."/>
            <person name="Koepfli K.P."/>
            <person name="Paten B."/>
            <person name="Antunes A."/>
            <person name="Belov K."/>
            <person name="Bustamante C."/>
            <person name="Castoe T.A."/>
            <person name="Clawson H."/>
            <person name="Crawford A.J."/>
            <person name="Diekhans M."/>
            <person name="Distel D."/>
            <person name="Durbin R."/>
            <person name="Earl D."/>
            <person name="Fujita M.K."/>
            <person name="Gamble T."/>
            <person name="Georges A."/>
            <person name="Gemmell N."/>
            <person name="Gilbert M.T."/>
            <person name="Graves J.M."/>
            <person name="Green R.E."/>
            <person name="Hickey G."/>
            <person name="Jarvis E.D."/>
            <person name="Johnson W."/>
            <person name="Komissarov A."/>
            <person name="Korf I."/>
            <person name="Kuhn R."/>
            <person name="Larkin D.M."/>
            <person name="Lewin H."/>
            <person name="Lopez J.V."/>
            <person name="Ma J."/>
            <person name="Marques-Bonet T."/>
            <person name="Miller W."/>
            <person name="Murphy R."/>
            <person name="Pevzner P."/>
            <person name="Shapiro B."/>
            <person name="Steiner C."/>
            <person name="Tamazian G."/>
            <person name="Venkatesh B."/>
            <person name="Wang J."/>
            <person name="Wayne R."/>
            <person name="Wiley E."/>
            <person name="Yang H."/>
            <person name="Zhang G."/>
            <person name="Haussler D."/>
            <person name="Ryder O."/>
            <person name="O'Brien S.J."/>
        </authorList>
    </citation>
    <scope>NUCLEOTIDE SEQUENCE</scope>
</reference>
<keyword evidence="2" id="KW-1133">Transmembrane helix</keyword>
<dbReference type="InParanoid" id="A0A671FZS3"/>
<reference evidence="4" key="3">
    <citation type="submission" date="2018-12" db="EMBL/GenBank/DDBJ databases">
        <title>G10K-VGP greater horseshoe bat female genome, primary haplotype.</title>
        <authorList>
            <person name="Teeling E."/>
            <person name="Myers G."/>
            <person name="Vernes S."/>
            <person name="Pippel M."/>
            <person name="Winkler S."/>
            <person name="Fedrigo O."/>
            <person name="Rhie A."/>
            <person name="Koren S."/>
            <person name="Phillippy A."/>
            <person name="Lewin H."/>
            <person name="Damas J."/>
            <person name="Howe K."/>
            <person name="Mountcastle J."/>
            <person name="Jarvis E.D."/>
        </authorList>
    </citation>
    <scope>NUCLEOTIDE SEQUENCE [LARGE SCALE GENOMIC DNA]</scope>
</reference>
<evidence type="ECO:0000313" key="4">
    <source>
        <dbReference type="Proteomes" id="UP000472240"/>
    </source>
</evidence>
<feature type="transmembrane region" description="Helical" evidence="2">
    <location>
        <begin position="41"/>
        <end position="64"/>
    </location>
</feature>
<organism evidence="3 4">
    <name type="scientific">Rhinolophus ferrumequinum</name>
    <name type="common">Greater horseshoe bat</name>
    <dbReference type="NCBI Taxonomy" id="59479"/>
    <lineage>
        <taxon>Eukaryota</taxon>
        <taxon>Metazoa</taxon>
        <taxon>Chordata</taxon>
        <taxon>Craniata</taxon>
        <taxon>Vertebrata</taxon>
        <taxon>Euteleostomi</taxon>
        <taxon>Mammalia</taxon>
        <taxon>Eutheria</taxon>
        <taxon>Laurasiatheria</taxon>
        <taxon>Chiroptera</taxon>
        <taxon>Yinpterochiroptera</taxon>
        <taxon>Rhinolophoidea</taxon>
        <taxon>Rhinolophidae</taxon>
        <taxon>Rhinolophinae</taxon>
        <taxon>Rhinolophus</taxon>
    </lineage>
</organism>